<dbReference type="HAMAP" id="MF_00184">
    <property type="entry name" value="Thr_tRNA_synth"/>
    <property type="match status" value="1"/>
</dbReference>
<comment type="cofactor">
    <cofactor evidence="13">
        <name>Zn(2+)</name>
        <dbReference type="ChEBI" id="CHEBI:29105"/>
    </cofactor>
    <text evidence="13">Binds 1 zinc ion per subunit.</text>
</comment>
<dbReference type="Gene3D" id="3.30.980.10">
    <property type="entry name" value="Threonyl-trna Synthetase, Chain A, domain 2"/>
    <property type="match status" value="1"/>
</dbReference>
<evidence type="ECO:0000313" key="16">
    <source>
        <dbReference type="Proteomes" id="UP000177383"/>
    </source>
</evidence>
<dbReference type="STRING" id="1798375.A2773_00880"/>
<comment type="caution">
    <text evidence="15">The sequence shown here is derived from an EMBL/GenBank/DDBJ whole genome shotgun (WGS) entry which is preliminary data.</text>
</comment>
<dbReference type="SMART" id="SM00863">
    <property type="entry name" value="tRNA_SAD"/>
    <property type="match status" value="1"/>
</dbReference>
<evidence type="ECO:0000256" key="2">
    <source>
        <dbReference type="ARBA" id="ARBA00022490"/>
    </source>
</evidence>
<protein>
    <recommendedName>
        <fullName evidence="13">Threonine--tRNA ligase</fullName>
        <ecNumber evidence="13">6.1.1.3</ecNumber>
    </recommendedName>
    <alternativeName>
        <fullName evidence="13">Threonyl-tRNA synthetase</fullName>
        <shortName evidence="13">ThrRS</shortName>
    </alternativeName>
</protein>
<dbReference type="SUPFAM" id="SSF55681">
    <property type="entry name" value="Class II aaRS and biotin synthetases"/>
    <property type="match status" value="1"/>
</dbReference>
<dbReference type="EMBL" id="MFJE01000056">
    <property type="protein sequence ID" value="OGG13334.1"/>
    <property type="molecule type" value="Genomic_DNA"/>
</dbReference>
<keyword evidence="2 13" id="KW-0963">Cytoplasm</keyword>
<name>A0A1F5ZLX7_9BACT</name>
<dbReference type="PROSITE" id="PS50862">
    <property type="entry name" value="AA_TRNA_LIGASE_II"/>
    <property type="match status" value="1"/>
</dbReference>
<feature type="binding site" evidence="13">
    <location>
        <position position="500"/>
    </location>
    <ligand>
        <name>Zn(2+)</name>
        <dbReference type="ChEBI" id="CHEBI:29105"/>
        <note>catalytic</note>
    </ligand>
</feature>
<keyword evidence="4 13" id="KW-0436">Ligase</keyword>
<dbReference type="PANTHER" id="PTHR11451:SF44">
    <property type="entry name" value="THREONINE--TRNA LIGASE, CHLOROPLASTIC_MITOCHONDRIAL 2"/>
    <property type="match status" value="1"/>
</dbReference>
<accession>A0A1F5ZLX7</accession>
<evidence type="ECO:0000256" key="10">
    <source>
        <dbReference type="ARBA" id="ARBA00022917"/>
    </source>
</evidence>
<evidence type="ECO:0000256" key="3">
    <source>
        <dbReference type="ARBA" id="ARBA00022555"/>
    </source>
</evidence>
<dbReference type="NCBIfam" id="TIGR00418">
    <property type="entry name" value="thrS"/>
    <property type="match status" value="1"/>
</dbReference>
<dbReference type="GO" id="GO:0046872">
    <property type="term" value="F:metal ion binding"/>
    <property type="evidence" value="ECO:0007669"/>
    <property type="project" value="UniProtKB-KW"/>
</dbReference>
<feature type="binding site" evidence="13">
    <location>
        <position position="286"/>
    </location>
    <ligand>
        <name>Zn(2+)</name>
        <dbReference type="ChEBI" id="CHEBI:29105"/>
        <note>catalytic</note>
    </ligand>
</feature>
<gene>
    <name evidence="13" type="primary">thrS</name>
    <name evidence="15" type="ORF">A2773_00880</name>
</gene>
<evidence type="ECO:0000256" key="8">
    <source>
        <dbReference type="ARBA" id="ARBA00022840"/>
    </source>
</evidence>
<dbReference type="FunFam" id="3.40.50.800:FF:000001">
    <property type="entry name" value="Threonine--tRNA ligase"/>
    <property type="match status" value="1"/>
</dbReference>
<dbReference type="EC" id="6.1.1.3" evidence="13"/>
<dbReference type="InterPro" id="IPR004154">
    <property type="entry name" value="Anticodon-bd"/>
</dbReference>
<dbReference type="Pfam" id="PF07973">
    <property type="entry name" value="tRNA_SAD"/>
    <property type="match status" value="1"/>
</dbReference>
<keyword evidence="7 13" id="KW-0862">Zinc</keyword>
<dbReference type="InterPro" id="IPR012947">
    <property type="entry name" value="tRNA_SAD"/>
</dbReference>
<dbReference type="CDD" id="cd00771">
    <property type="entry name" value="ThrRS_core"/>
    <property type="match status" value="1"/>
</dbReference>
<evidence type="ECO:0000256" key="13">
    <source>
        <dbReference type="HAMAP-Rule" id="MF_00184"/>
    </source>
</evidence>
<dbReference type="PANTHER" id="PTHR11451">
    <property type="entry name" value="THREONINE-TRNA LIGASE"/>
    <property type="match status" value="1"/>
</dbReference>
<dbReference type="PRINTS" id="PR01047">
    <property type="entry name" value="TRNASYNTHTHR"/>
</dbReference>
<evidence type="ECO:0000256" key="9">
    <source>
        <dbReference type="ARBA" id="ARBA00022884"/>
    </source>
</evidence>
<keyword evidence="10 13" id="KW-0648">Protein biosynthesis</keyword>
<dbReference type="InterPro" id="IPR036621">
    <property type="entry name" value="Anticodon-bd_dom_sf"/>
</dbReference>
<feature type="domain" description="Aminoacyl-transfer RNA synthetases class-II family profile" evidence="14">
    <location>
        <begin position="218"/>
        <end position="523"/>
    </location>
</feature>
<keyword evidence="3 13" id="KW-0820">tRNA-binding</keyword>
<keyword evidence="9 13" id="KW-0694">RNA-binding</keyword>
<dbReference type="AlphaFoldDB" id="A0A1F5ZLX7"/>
<dbReference type="GO" id="GO:0005737">
    <property type="term" value="C:cytoplasm"/>
    <property type="evidence" value="ECO:0007669"/>
    <property type="project" value="UniProtKB-SubCell"/>
</dbReference>
<comment type="subunit">
    <text evidence="13">Homodimer.</text>
</comment>
<dbReference type="Pfam" id="PF00587">
    <property type="entry name" value="tRNA-synt_2b"/>
    <property type="match status" value="1"/>
</dbReference>
<dbReference type="GO" id="GO:0000049">
    <property type="term" value="F:tRNA binding"/>
    <property type="evidence" value="ECO:0007669"/>
    <property type="project" value="UniProtKB-KW"/>
</dbReference>
<dbReference type="Gene3D" id="3.30.54.20">
    <property type="match status" value="1"/>
</dbReference>
<evidence type="ECO:0000259" key="14">
    <source>
        <dbReference type="PROSITE" id="PS50862"/>
    </source>
</evidence>
<sequence length="625" mass="73000">MKLKIESLDNLRHSCAHLLAAAVMELYPHTKRTIGPAIENGFYFDFDFGDTKVSEADFPNIEKKMRELLPSWKSFERHELSPDAAKKEYPGNLYKHELIDEFAGEGQKLTFYKSGAYWDLCRGGHVENPDKELRNFRLLKIAGAYWRGSEKNKMLTRIYGTCFPTKEELEKYLQSIQEAEKRDHRKLGQELDLFSTNPLTGPGLILWHPKLAITRNIVEQFWKDEHYKRGYQLVNTPHIASMDMFVISRHLSKYINSMFPVMLHQYIEGESHSDYAQEEVLKPMNCPNHIQIFKSHQRSYRELPIRMGELGTVYRYERAGVLHGMTRVRGFTQDDTHIFCTPDQVIEEVRGVIKLTRFFYDIFGFKDYQAYIATRPEKYLGSIEMWNFAENALKKAAEAEGIDYKIDECEGVFYGPKIDSKVKDSLGREWQLGTIQFDFNQPSRTETTEEEINEFWKLKTFKDKFKTRENAAKYLKKLGRGFDIKFVNNKGQEEQVVMIHRTILGSMERFFGVLIEHYGGKFPVWLSPVQLVLIPIAERHNEYAQKVNNELKNGGIRIHLDDRQDKMQAKIRDATLQKVPYMGIIGDKEIETNTLSVRTRDGKDLGKMDLKVFTDKLKQEIEQKL</sequence>
<comment type="catalytic activity">
    <reaction evidence="12 13">
        <text>tRNA(Thr) + L-threonine + ATP = L-threonyl-tRNA(Thr) + AMP + diphosphate + H(+)</text>
        <dbReference type="Rhea" id="RHEA:24624"/>
        <dbReference type="Rhea" id="RHEA-COMP:9670"/>
        <dbReference type="Rhea" id="RHEA-COMP:9704"/>
        <dbReference type="ChEBI" id="CHEBI:15378"/>
        <dbReference type="ChEBI" id="CHEBI:30616"/>
        <dbReference type="ChEBI" id="CHEBI:33019"/>
        <dbReference type="ChEBI" id="CHEBI:57926"/>
        <dbReference type="ChEBI" id="CHEBI:78442"/>
        <dbReference type="ChEBI" id="CHEBI:78534"/>
        <dbReference type="ChEBI" id="CHEBI:456215"/>
        <dbReference type="EC" id="6.1.1.3"/>
    </reaction>
</comment>
<dbReference type="InterPro" id="IPR045864">
    <property type="entry name" value="aa-tRNA-synth_II/BPL/LPL"/>
</dbReference>
<proteinExistence type="inferred from homology"/>
<evidence type="ECO:0000256" key="12">
    <source>
        <dbReference type="ARBA" id="ARBA00049515"/>
    </source>
</evidence>
<dbReference type="Gene3D" id="3.40.50.800">
    <property type="entry name" value="Anticodon-binding domain"/>
    <property type="match status" value="1"/>
</dbReference>
<comment type="similarity">
    <text evidence="1 13">Belongs to the class-II aminoacyl-tRNA synthetase family.</text>
</comment>
<dbReference type="Proteomes" id="UP000177383">
    <property type="component" value="Unassembled WGS sequence"/>
</dbReference>
<feature type="binding site" evidence="13">
    <location>
        <position position="337"/>
    </location>
    <ligand>
        <name>Zn(2+)</name>
        <dbReference type="ChEBI" id="CHEBI:29105"/>
        <note>catalytic</note>
    </ligand>
</feature>
<keyword evidence="6 13" id="KW-0547">Nucleotide-binding</keyword>
<evidence type="ECO:0000256" key="1">
    <source>
        <dbReference type="ARBA" id="ARBA00008226"/>
    </source>
</evidence>
<dbReference type="FunFam" id="3.30.980.10:FF:000005">
    <property type="entry name" value="Threonyl-tRNA synthetase, mitochondrial"/>
    <property type="match status" value="1"/>
</dbReference>
<dbReference type="InterPro" id="IPR018163">
    <property type="entry name" value="Thr/Ala-tRNA-synth_IIc_edit"/>
</dbReference>
<dbReference type="CDD" id="cd00860">
    <property type="entry name" value="ThrRS_anticodon"/>
    <property type="match status" value="1"/>
</dbReference>
<keyword evidence="8 13" id="KW-0067">ATP-binding</keyword>
<dbReference type="FunFam" id="3.30.930.10:FF:000002">
    <property type="entry name" value="Threonine--tRNA ligase"/>
    <property type="match status" value="1"/>
</dbReference>
<dbReference type="InterPro" id="IPR006195">
    <property type="entry name" value="aa-tRNA-synth_II"/>
</dbReference>
<dbReference type="GO" id="GO:0004829">
    <property type="term" value="F:threonine-tRNA ligase activity"/>
    <property type="evidence" value="ECO:0007669"/>
    <property type="project" value="UniProtKB-UniRule"/>
</dbReference>
<dbReference type="GO" id="GO:0005524">
    <property type="term" value="F:ATP binding"/>
    <property type="evidence" value="ECO:0007669"/>
    <property type="project" value="UniProtKB-UniRule"/>
</dbReference>
<dbReference type="InterPro" id="IPR002314">
    <property type="entry name" value="aa-tRNA-synt_IIb"/>
</dbReference>
<evidence type="ECO:0000313" key="15">
    <source>
        <dbReference type="EMBL" id="OGG13334.1"/>
    </source>
</evidence>
<comment type="subcellular location">
    <subcellularLocation>
        <location evidence="13">Cytoplasm</location>
    </subcellularLocation>
</comment>
<organism evidence="15 16">
    <name type="scientific">Candidatus Gottesmanbacteria bacterium RIFCSPHIGHO2_01_FULL_39_10</name>
    <dbReference type="NCBI Taxonomy" id="1798375"/>
    <lineage>
        <taxon>Bacteria</taxon>
        <taxon>Candidatus Gottesmaniibacteriota</taxon>
    </lineage>
</organism>
<dbReference type="Gene3D" id="3.30.930.10">
    <property type="entry name" value="Bira Bifunctional Protein, Domain 2"/>
    <property type="match status" value="1"/>
</dbReference>
<evidence type="ECO:0000256" key="7">
    <source>
        <dbReference type="ARBA" id="ARBA00022833"/>
    </source>
</evidence>
<dbReference type="SUPFAM" id="SSF55186">
    <property type="entry name" value="ThrRS/AlaRS common domain"/>
    <property type="match status" value="1"/>
</dbReference>
<evidence type="ECO:0000256" key="11">
    <source>
        <dbReference type="ARBA" id="ARBA00023146"/>
    </source>
</evidence>
<dbReference type="SUPFAM" id="SSF52954">
    <property type="entry name" value="Class II aaRS ABD-related"/>
    <property type="match status" value="1"/>
</dbReference>
<dbReference type="InterPro" id="IPR047246">
    <property type="entry name" value="ThrRS_anticodon"/>
</dbReference>
<dbReference type="InterPro" id="IPR033728">
    <property type="entry name" value="ThrRS_core"/>
</dbReference>
<evidence type="ECO:0000256" key="5">
    <source>
        <dbReference type="ARBA" id="ARBA00022723"/>
    </source>
</evidence>
<evidence type="ECO:0000256" key="4">
    <source>
        <dbReference type="ARBA" id="ARBA00022598"/>
    </source>
</evidence>
<evidence type="ECO:0000256" key="6">
    <source>
        <dbReference type="ARBA" id="ARBA00022741"/>
    </source>
</evidence>
<dbReference type="GO" id="GO:0006435">
    <property type="term" value="P:threonyl-tRNA aminoacylation"/>
    <property type="evidence" value="ECO:0007669"/>
    <property type="project" value="UniProtKB-UniRule"/>
</dbReference>
<reference evidence="15 16" key="1">
    <citation type="journal article" date="2016" name="Nat. Commun.">
        <title>Thousands of microbial genomes shed light on interconnected biogeochemical processes in an aquifer system.</title>
        <authorList>
            <person name="Anantharaman K."/>
            <person name="Brown C.T."/>
            <person name="Hug L.A."/>
            <person name="Sharon I."/>
            <person name="Castelle C.J."/>
            <person name="Probst A.J."/>
            <person name="Thomas B.C."/>
            <person name="Singh A."/>
            <person name="Wilkins M.J."/>
            <person name="Karaoz U."/>
            <person name="Brodie E.L."/>
            <person name="Williams K.H."/>
            <person name="Hubbard S.S."/>
            <person name="Banfield J.F."/>
        </authorList>
    </citation>
    <scope>NUCLEOTIDE SEQUENCE [LARGE SCALE GENOMIC DNA]</scope>
</reference>
<dbReference type="InterPro" id="IPR002320">
    <property type="entry name" value="Thr-tRNA-ligase_IIa"/>
</dbReference>
<comment type="caution">
    <text evidence="13">Lacks conserved residue(s) required for the propagation of feature annotation.</text>
</comment>
<dbReference type="Pfam" id="PF03129">
    <property type="entry name" value="HGTP_anticodon"/>
    <property type="match status" value="1"/>
</dbReference>
<keyword evidence="11 13" id="KW-0030">Aminoacyl-tRNA synthetase</keyword>
<keyword evidence="5 13" id="KW-0479">Metal-binding</keyword>